<sequence length="483" mass="52869">MTAGEETRVLDEVDQELLQEVERLRAQDEERKKQTDAVAEIDQSLLLSGSEGLDADDDNGQRGDPAEQGESALEPGQEYYTGGLLPNGVRHGKGTLVYGNRFFRYTGEWAHGVKNGHGTLFFGDSGADFYEGQFLDGEITGRGIRQWADGSSYNGEWVWGERCGEGVLLSADGTKYEGAFRANQRHGSGTLTKPNGDVYLGDFRHNRKHGRGTLECVNGDSYDGEFQDGLFHGQGEAAWANGDTYVGSWAFGKREGLGTFVDGVSLLRYEGSWVDDMPAKVPARIHHDLPEPEECAPEADADGQGECEAHEAADDQEGGEGGDDDDDDDEGEASEEQTSMPIPLQGARGQPWSELLCIGIVTAKPKTVTSRNLERALVAEESGRVLELIVDKPEDDAAQGNEDLETTEDDDDEKRKPRVLCRMQVDHGRATIDPSIVVPEGDEDEVDFLPGSIVNLRLQDATQGLRPEERVRPVLLQMTLPKK</sequence>
<accession>A0A2R5GQ27</accession>
<proteinExistence type="predicted"/>
<keyword evidence="1" id="KW-0677">Repeat</keyword>
<dbReference type="EMBL" id="BEYU01000128">
    <property type="protein sequence ID" value="GBG32715.1"/>
    <property type="molecule type" value="Genomic_DNA"/>
</dbReference>
<dbReference type="PANTHER" id="PTHR23084:SF263">
    <property type="entry name" value="MORN REPEAT-CONTAINING PROTEIN 1"/>
    <property type="match status" value="1"/>
</dbReference>
<protein>
    <submittedName>
        <fullName evidence="3">Phosphatidylinositol 4-phosphate 5-kinase 1</fullName>
    </submittedName>
</protein>
<dbReference type="Gene3D" id="2.20.110.10">
    <property type="entry name" value="Histone H3 K4-specific methyltransferase SET7/9 N-terminal domain"/>
    <property type="match status" value="3"/>
</dbReference>
<dbReference type="OrthoDB" id="270720at2759"/>
<gene>
    <name evidence="3" type="ORF">FCC1311_089402</name>
</gene>
<dbReference type="InParanoid" id="A0A2R5GQ27"/>
<evidence type="ECO:0000256" key="1">
    <source>
        <dbReference type="ARBA" id="ARBA00022737"/>
    </source>
</evidence>
<dbReference type="GO" id="GO:0016301">
    <property type="term" value="F:kinase activity"/>
    <property type="evidence" value="ECO:0007669"/>
    <property type="project" value="UniProtKB-KW"/>
</dbReference>
<dbReference type="AlphaFoldDB" id="A0A2R5GQ27"/>
<evidence type="ECO:0000313" key="4">
    <source>
        <dbReference type="Proteomes" id="UP000241890"/>
    </source>
</evidence>
<evidence type="ECO:0000313" key="3">
    <source>
        <dbReference type="EMBL" id="GBG32715.1"/>
    </source>
</evidence>
<dbReference type="PANTHER" id="PTHR23084">
    <property type="entry name" value="PHOSPHATIDYLINOSITOL-4-PHOSPHATE 5-KINASE RELATED"/>
    <property type="match status" value="1"/>
</dbReference>
<dbReference type="Proteomes" id="UP000241890">
    <property type="component" value="Unassembled WGS sequence"/>
</dbReference>
<evidence type="ECO:0000256" key="2">
    <source>
        <dbReference type="SAM" id="MobiDB-lite"/>
    </source>
</evidence>
<comment type="caution">
    <text evidence="3">The sequence shown here is derived from an EMBL/GenBank/DDBJ whole genome shotgun (WGS) entry which is preliminary data.</text>
</comment>
<dbReference type="SUPFAM" id="SSF82185">
    <property type="entry name" value="Histone H3 K4-specific methyltransferase SET7/9 N-terminal domain"/>
    <property type="match status" value="3"/>
</dbReference>
<name>A0A2R5GQ27_9STRA</name>
<keyword evidence="3" id="KW-0808">Transferase</keyword>
<feature type="compositionally biased region" description="Acidic residues" evidence="2">
    <location>
        <begin position="314"/>
        <end position="335"/>
    </location>
</feature>
<keyword evidence="4" id="KW-1185">Reference proteome</keyword>
<keyword evidence="3" id="KW-0418">Kinase</keyword>
<feature type="region of interest" description="Disordered" evidence="2">
    <location>
        <begin position="391"/>
        <end position="415"/>
    </location>
</feature>
<feature type="compositionally biased region" description="Acidic residues" evidence="2">
    <location>
        <begin position="393"/>
        <end position="412"/>
    </location>
</feature>
<feature type="region of interest" description="Disordered" evidence="2">
    <location>
        <begin position="48"/>
        <end position="75"/>
    </location>
</feature>
<dbReference type="Pfam" id="PF02493">
    <property type="entry name" value="MORN"/>
    <property type="match status" value="9"/>
</dbReference>
<dbReference type="SMART" id="SM00698">
    <property type="entry name" value="MORN"/>
    <property type="match status" value="8"/>
</dbReference>
<dbReference type="InterPro" id="IPR003409">
    <property type="entry name" value="MORN"/>
</dbReference>
<feature type="region of interest" description="Disordered" evidence="2">
    <location>
        <begin position="293"/>
        <end position="348"/>
    </location>
</feature>
<feature type="compositionally biased region" description="Acidic residues" evidence="2">
    <location>
        <begin position="293"/>
        <end position="305"/>
    </location>
</feature>
<organism evidence="3 4">
    <name type="scientific">Hondaea fermentalgiana</name>
    <dbReference type="NCBI Taxonomy" id="2315210"/>
    <lineage>
        <taxon>Eukaryota</taxon>
        <taxon>Sar</taxon>
        <taxon>Stramenopiles</taxon>
        <taxon>Bigyra</taxon>
        <taxon>Labyrinthulomycetes</taxon>
        <taxon>Thraustochytrida</taxon>
        <taxon>Thraustochytriidae</taxon>
        <taxon>Hondaea</taxon>
    </lineage>
</organism>
<reference evidence="3 4" key="1">
    <citation type="submission" date="2017-12" db="EMBL/GenBank/DDBJ databases">
        <title>Sequencing, de novo assembly and annotation of complete genome of a new Thraustochytrid species, strain FCC1311.</title>
        <authorList>
            <person name="Sedici K."/>
            <person name="Godart F."/>
            <person name="Aiese Cigliano R."/>
            <person name="Sanseverino W."/>
            <person name="Barakat M."/>
            <person name="Ortet P."/>
            <person name="Marechal E."/>
            <person name="Cagnac O."/>
            <person name="Amato A."/>
        </authorList>
    </citation>
    <scope>NUCLEOTIDE SEQUENCE [LARGE SCALE GENOMIC DNA]</scope>
</reference>